<dbReference type="Pfam" id="PF02630">
    <property type="entry name" value="SCO1-SenC"/>
    <property type="match status" value="1"/>
</dbReference>
<keyword evidence="3" id="KW-0479">Metal-binding</keyword>
<comment type="similarity">
    <text evidence="1">Belongs to the SCO1/2 family.</text>
</comment>
<dbReference type="InterPro" id="IPR013766">
    <property type="entry name" value="Thioredoxin_domain"/>
</dbReference>
<feature type="binding site" evidence="3">
    <location>
        <position position="180"/>
    </location>
    <ligand>
        <name>Cu cation</name>
        <dbReference type="ChEBI" id="CHEBI:23378"/>
    </ligand>
</feature>
<evidence type="ECO:0000259" key="6">
    <source>
        <dbReference type="PROSITE" id="PS51352"/>
    </source>
</evidence>
<reference evidence="7 8" key="1">
    <citation type="submission" date="2018-10" db="EMBL/GenBank/DDBJ databases">
        <title>Sphingobacterium sp. M05W1-28.</title>
        <authorList>
            <person name="Cai H."/>
        </authorList>
    </citation>
    <scope>NUCLEOTIDE SEQUENCE [LARGE SCALE GENOMIC DNA]</scope>
    <source>
        <strain evidence="7 8">M05W1-28</strain>
    </source>
</reference>
<dbReference type="AlphaFoldDB" id="A0A420VXX4"/>
<feature type="domain" description="Thioredoxin" evidence="6">
    <location>
        <begin position="53"/>
        <end position="217"/>
    </location>
</feature>
<name>A0A420VXX4_9SPHI</name>
<dbReference type="OrthoDB" id="9811998at2"/>
<dbReference type="PROSITE" id="PS51352">
    <property type="entry name" value="THIOREDOXIN_2"/>
    <property type="match status" value="1"/>
</dbReference>
<evidence type="ECO:0000256" key="1">
    <source>
        <dbReference type="ARBA" id="ARBA00010996"/>
    </source>
</evidence>
<comment type="caution">
    <text evidence="7">The sequence shown here is derived from an EMBL/GenBank/DDBJ whole genome shotgun (WGS) entry which is preliminary data.</text>
</comment>
<evidence type="ECO:0000313" key="7">
    <source>
        <dbReference type="EMBL" id="RKO71230.1"/>
    </source>
</evidence>
<keyword evidence="2 3" id="KW-0186">Copper</keyword>
<evidence type="ECO:0000313" key="8">
    <source>
        <dbReference type="Proteomes" id="UP000282423"/>
    </source>
</evidence>
<evidence type="ECO:0000256" key="2">
    <source>
        <dbReference type="ARBA" id="ARBA00023008"/>
    </source>
</evidence>
<protein>
    <submittedName>
        <fullName evidence="7">SCO family protein</fullName>
    </submittedName>
</protein>
<dbReference type="Proteomes" id="UP000282423">
    <property type="component" value="Unassembled WGS sequence"/>
</dbReference>
<dbReference type="GO" id="GO:0046872">
    <property type="term" value="F:metal ion binding"/>
    <property type="evidence" value="ECO:0007669"/>
    <property type="project" value="UniProtKB-KW"/>
</dbReference>
<organism evidence="7 8">
    <name type="scientific">Sphingobacterium puteale</name>
    <dbReference type="NCBI Taxonomy" id="2420510"/>
    <lineage>
        <taxon>Bacteria</taxon>
        <taxon>Pseudomonadati</taxon>
        <taxon>Bacteroidota</taxon>
        <taxon>Sphingobacteriia</taxon>
        <taxon>Sphingobacteriales</taxon>
        <taxon>Sphingobacteriaceae</taxon>
        <taxon>Sphingobacterium</taxon>
    </lineage>
</organism>
<feature type="binding site" evidence="3">
    <location>
        <position position="95"/>
    </location>
    <ligand>
        <name>Cu cation</name>
        <dbReference type="ChEBI" id="CHEBI:23378"/>
    </ligand>
</feature>
<dbReference type="SUPFAM" id="SSF52833">
    <property type="entry name" value="Thioredoxin-like"/>
    <property type="match status" value="1"/>
</dbReference>
<evidence type="ECO:0000256" key="4">
    <source>
        <dbReference type="PIRSR" id="PIRSR603782-2"/>
    </source>
</evidence>
<proteinExistence type="inferred from homology"/>
<dbReference type="InterPro" id="IPR003782">
    <property type="entry name" value="SCO1/SenC"/>
</dbReference>
<keyword evidence="4" id="KW-1015">Disulfide bond</keyword>
<evidence type="ECO:0000256" key="3">
    <source>
        <dbReference type="PIRSR" id="PIRSR603782-1"/>
    </source>
</evidence>
<feature type="binding site" evidence="3">
    <location>
        <position position="91"/>
    </location>
    <ligand>
        <name>Cu cation</name>
        <dbReference type="ChEBI" id="CHEBI:23378"/>
    </ligand>
</feature>
<dbReference type="EMBL" id="RBWS01000009">
    <property type="protein sequence ID" value="RKO71230.1"/>
    <property type="molecule type" value="Genomic_DNA"/>
</dbReference>
<gene>
    <name evidence="7" type="ORF">D7322_13860</name>
</gene>
<feature type="disulfide bond" description="Redox-active" evidence="4">
    <location>
        <begin position="91"/>
        <end position="95"/>
    </location>
</feature>
<dbReference type="PROSITE" id="PS51257">
    <property type="entry name" value="PROKAR_LIPOPROTEIN"/>
    <property type="match status" value="1"/>
</dbReference>
<evidence type="ECO:0000256" key="5">
    <source>
        <dbReference type="SAM" id="SignalP"/>
    </source>
</evidence>
<dbReference type="PANTHER" id="PTHR12151:SF25">
    <property type="entry name" value="LINALOOL DEHYDRATASE_ISOMERASE DOMAIN-CONTAINING PROTEIN"/>
    <property type="match status" value="1"/>
</dbReference>
<dbReference type="CDD" id="cd02968">
    <property type="entry name" value="SCO"/>
    <property type="match status" value="1"/>
</dbReference>
<accession>A0A420VXX4</accession>
<dbReference type="RefSeq" id="WP_121124815.1">
    <property type="nucleotide sequence ID" value="NZ_RBWS01000009.1"/>
</dbReference>
<dbReference type="PANTHER" id="PTHR12151">
    <property type="entry name" value="ELECTRON TRANSPORT PROTIN SCO1/SENC FAMILY MEMBER"/>
    <property type="match status" value="1"/>
</dbReference>
<feature type="chain" id="PRO_5019487959" evidence="5">
    <location>
        <begin position="24"/>
        <end position="219"/>
    </location>
</feature>
<feature type="signal peptide" evidence="5">
    <location>
        <begin position="1"/>
        <end position="23"/>
    </location>
</feature>
<keyword evidence="8" id="KW-1185">Reference proteome</keyword>
<sequence>MSTYSRIGIVVTLFSFLACQFIACTPSSPSGPLPILGERDIMERNKDGVKVIDTLYHTIPDFTLLDQDSSIVSKKTLKGKIYLADFFFTRCPTICPITSRNLLKVAKHFADDPRIVIVSHTVDPKYDRPYVLKRYATELGAPSNWLFLNGPKTELYKLAGADGYFSFAQEDPNAPGGFDHSGAFTLVDTAFRIRAVYDGTKTDSIPKIIADIQLLLNKG</sequence>
<keyword evidence="5" id="KW-0732">Signal</keyword>
<dbReference type="Gene3D" id="3.40.30.10">
    <property type="entry name" value="Glutaredoxin"/>
    <property type="match status" value="1"/>
</dbReference>
<dbReference type="InterPro" id="IPR036249">
    <property type="entry name" value="Thioredoxin-like_sf"/>
</dbReference>